<keyword evidence="3 9" id="KW-0808">Transferase</keyword>
<feature type="domain" description="Bacterial sugar transferase" evidence="8">
    <location>
        <begin position="280"/>
        <end position="464"/>
    </location>
</feature>
<dbReference type="RefSeq" id="WP_149599458.1">
    <property type="nucleotide sequence ID" value="NZ_VTUU01000002.1"/>
</dbReference>
<evidence type="ECO:0000256" key="5">
    <source>
        <dbReference type="ARBA" id="ARBA00022989"/>
    </source>
</evidence>
<dbReference type="InterPro" id="IPR003362">
    <property type="entry name" value="Bact_transf"/>
</dbReference>
<feature type="transmembrane region" description="Helical" evidence="7">
    <location>
        <begin position="111"/>
        <end position="140"/>
    </location>
</feature>
<organism evidence="9 10">
    <name type="scientific">Marinobacter salinexigens</name>
    <dbReference type="NCBI Taxonomy" id="2919747"/>
    <lineage>
        <taxon>Bacteria</taxon>
        <taxon>Pseudomonadati</taxon>
        <taxon>Pseudomonadota</taxon>
        <taxon>Gammaproteobacteria</taxon>
        <taxon>Pseudomonadales</taxon>
        <taxon>Marinobacteraceae</taxon>
        <taxon>Marinobacter</taxon>
    </lineage>
</organism>
<sequence length="470" mass="53153">MAHVRLFRHYIHFPFVILGLIDFLVLVASFIITVFFRYFGEVDFFLLNLGFVIPSAFIFALMNMLVMVAIGVHQSRLEDGMSGMMLRTILALIFSLPLSGIAYLVANDWLWYLGTVGVLTTSSVIGFFLLGIARTLFFAIAGKDAFKRKVLVLGAGVRARQLLEDLQTPFNRKGFTFAGYVALPGEPVEISKDLLIDPVVPLHRYIQKHPVSEIVVAVDDRRKGLPMEDLLECKMEGVRIVDGATFYERESRKVALEMISQGWLVFTDGFTVSSVSGFSKRAIDLLAAGLLLLVSFPLMLFTVMAIKLEDGLRAPVFYSQERVGLNGRPFKVHKFRSMRTDAEKNGAVWAQKNDNRVTKVGAFIRKVRIDELPQIFNVLNGSMAFVGPRPERPVFVEKLAESIPFYNERHRVKPGITGWAQLCFAYADNEEDSREKLRYDLYYIKNQSLLLDLLVIIQTVEVVLFKKGSR</sequence>
<comment type="caution">
    <text evidence="9">The sequence shown here is derived from an EMBL/GenBank/DDBJ whole genome shotgun (WGS) entry which is preliminary data.</text>
</comment>
<dbReference type="Pfam" id="PF02397">
    <property type="entry name" value="Bac_transf"/>
    <property type="match status" value="1"/>
</dbReference>
<evidence type="ECO:0000313" key="9">
    <source>
        <dbReference type="EMBL" id="KAA1175037.1"/>
    </source>
</evidence>
<dbReference type="PANTHER" id="PTHR30576">
    <property type="entry name" value="COLANIC BIOSYNTHESIS UDP-GLUCOSE LIPID CARRIER TRANSFERASE"/>
    <property type="match status" value="1"/>
</dbReference>
<feature type="transmembrane region" description="Helical" evidence="7">
    <location>
        <begin position="84"/>
        <end position="105"/>
    </location>
</feature>
<accession>A0A5B0VK25</accession>
<dbReference type="GO" id="GO:0016020">
    <property type="term" value="C:membrane"/>
    <property type="evidence" value="ECO:0007669"/>
    <property type="project" value="UniProtKB-SubCell"/>
</dbReference>
<dbReference type="InterPro" id="IPR017475">
    <property type="entry name" value="EPS_sugar_tfrase"/>
</dbReference>
<name>A0A5B0VK25_9GAMM</name>
<feature type="transmembrane region" description="Helical" evidence="7">
    <location>
        <begin position="12"/>
        <end position="39"/>
    </location>
</feature>
<comment type="similarity">
    <text evidence="2">Belongs to the bacterial sugar transferase family.</text>
</comment>
<dbReference type="PANTHER" id="PTHR30576:SF21">
    <property type="entry name" value="UDP-GLUCOSE:UNDECAPRENYL-PHOSPHATE GLUCOSE-1-PHOSPHATE TRANSFERASE"/>
    <property type="match status" value="1"/>
</dbReference>
<proteinExistence type="inferred from homology"/>
<dbReference type="GO" id="GO:0009242">
    <property type="term" value="P:colanic acid biosynthetic process"/>
    <property type="evidence" value="ECO:0007669"/>
    <property type="project" value="TreeGrafter"/>
</dbReference>
<evidence type="ECO:0000256" key="2">
    <source>
        <dbReference type="ARBA" id="ARBA00006464"/>
    </source>
</evidence>
<evidence type="ECO:0000313" key="10">
    <source>
        <dbReference type="Proteomes" id="UP000323161"/>
    </source>
</evidence>
<feature type="transmembrane region" description="Helical" evidence="7">
    <location>
        <begin position="45"/>
        <end position="72"/>
    </location>
</feature>
<dbReference type="GO" id="GO:0089702">
    <property type="term" value="F:undecaprenyl-phosphate glucose phosphotransferase activity"/>
    <property type="evidence" value="ECO:0007669"/>
    <property type="project" value="TreeGrafter"/>
</dbReference>
<dbReference type="NCBIfam" id="TIGR03013">
    <property type="entry name" value="EpsB_2"/>
    <property type="match status" value="1"/>
</dbReference>
<feature type="transmembrane region" description="Helical" evidence="7">
    <location>
        <begin position="285"/>
        <end position="306"/>
    </location>
</feature>
<evidence type="ECO:0000256" key="7">
    <source>
        <dbReference type="SAM" id="Phobius"/>
    </source>
</evidence>
<dbReference type="NCBIfam" id="TIGR03025">
    <property type="entry name" value="EPS_sugtrans"/>
    <property type="match status" value="1"/>
</dbReference>
<evidence type="ECO:0000256" key="3">
    <source>
        <dbReference type="ARBA" id="ARBA00022679"/>
    </source>
</evidence>
<keyword evidence="6 7" id="KW-0472">Membrane</keyword>
<reference evidence="9 10" key="1">
    <citation type="submission" date="2019-08" db="EMBL/GenBank/DDBJ databases">
        <title>Marinobacter ZYF650 sp. nov., a marine bacterium isolated from seawater of the Mariana trench.</title>
        <authorList>
            <person name="Ahmad W."/>
        </authorList>
    </citation>
    <scope>NUCLEOTIDE SEQUENCE [LARGE SCALE GENOMIC DNA]</scope>
    <source>
        <strain evidence="9 10">ZYF650</strain>
    </source>
</reference>
<dbReference type="EMBL" id="VTUU01000002">
    <property type="protein sequence ID" value="KAA1175037.1"/>
    <property type="molecule type" value="Genomic_DNA"/>
</dbReference>
<evidence type="ECO:0000256" key="1">
    <source>
        <dbReference type="ARBA" id="ARBA00004141"/>
    </source>
</evidence>
<dbReference type="Proteomes" id="UP000323161">
    <property type="component" value="Unassembled WGS sequence"/>
</dbReference>
<keyword evidence="4 7" id="KW-0812">Transmembrane</keyword>
<evidence type="ECO:0000256" key="4">
    <source>
        <dbReference type="ARBA" id="ARBA00022692"/>
    </source>
</evidence>
<keyword evidence="5 7" id="KW-1133">Transmembrane helix</keyword>
<gene>
    <name evidence="9" type="ORF">FWJ25_06610</name>
</gene>
<comment type="subcellular location">
    <subcellularLocation>
        <location evidence="1">Membrane</location>
        <topology evidence="1">Multi-pass membrane protein</topology>
    </subcellularLocation>
</comment>
<evidence type="ECO:0000256" key="6">
    <source>
        <dbReference type="ARBA" id="ARBA00023136"/>
    </source>
</evidence>
<dbReference type="AlphaFoldDB" id="A0A5B0VK25"/>
<keyword evidence="10" id="KW-1185">Reference proteome</keyword>
<protein>
    <submittedName>
        <fullName evidence="9">TIGR03013 family PEP-CTERM/XrtA system glycosyltransferase</fullName>
    </submittedName>
</protein>
<dbReference type="InterPro" id="IPR017464">
    <property type="entry name" value="Sugar_tfrase_EpsB_2"/>
</dbReference>
<evidence type="ECO:0000259" key="8">
    <source>
        <dbReference type="Pfam" id="PF02397"/>
    </source>
</evidence>